<gene>
    <name evidence="1" type="ORF">ETH_00030230</name>
</gene>
<dbReference type="AlphaFoldDB" id="U6KJL5"/>
<dbReference type="EMBL" id="HG673812">
    <property type="protein sequence ID" value="CDJ38124.1"/>
    <property type="molecule type" value="Genomic_DNA"/>
</dbReference>
<dbReference type="Proteomes" id="UP000030747">
    <property type="component" value="Unassembled WGS sequence"/>
</dbReference>
<dbReference type="VEuPathDB" id="ToxoDB:ETH_00030230"/>
<sequence length="135" mass="14321">MATDSSITSAFNAAAKGKSSFPADQLATAARAAGASPSLAELKAFSSKCGAEVNSGMFADFCRKTSHVDSADDLLSLFQSMDLMGTGKVRKTDVKKCLMNFGEALSAQEADAVLDDIFPNQEDIDYQILVQKLLQ</sequence>
<name>U6KJL5_EIMTE</name>
<evidence type="ECO:0000313" key="1">
    <source>
        <dbReference type="EMBL" id="CDJ38124.1"/>
    </source>
</evidence>
<dbReference type="SUPFAM" id="SSF47473">
    <property type="entry name" value="EF-hand"/>
    <property type="match status" value="1"/>
</dbReference>
<protein>
    <submittedName>
        <fullName evidence="1">Myosin light chain TgMLC1, putative</fullName>
    </submittedName>
</protein>
<proteinExistence type="predicted"/>
<dbReference type="RefSeq" id="XP_013228962.1">
    <property type="nucleotide sequence ID" value="XM_013373508.1"/>
</dbReference>
<dbReference type="GeneID" id="25255125"/>
<keyword evidence="2" id="KW-1185">Reference proteome</keyword>
<reference evidence="1" key="1">
    <citation type="submission" date="2013-10" db="EMBL/GenBank/DDBJ databases">
        <title>Genomic analysis of the causative agents of coccidiosis in chickens.</title>
        <authorList>
            <person name="Reid A.J."/>
            <person name="Blake D."/>
            <person name="Billington K."/>
            <person name="Browne H."/>
            <person name="Dunn M."/>
            <person name="Hung S."/>
            <person name="Kawahara F."/>
            <person name="Miranda-Saavedra D."/>
            <person name="Mourier T."/>
            <person name="Nagra H."/>
            <person name="Otto T.D."/>
            <person name="Rawlings N."/>
            <person name="Sanchez A."/>
            <person name="Sanders M."/>
            <person name="Subramaniam C."/>
            <person name="Tay Y."/>
            <person name="Dear P."/>
            <person name="Doerig C."/>
            <person name="Gruber A."/>
            <person name="Parkinson J."/>
            <person name="Shirley M."/>
            <person name="Wan K.L."/>
            <person name="Berriman M."/>
            <person name="Tomley F."/>
            <person name="Pain A."/>
        </authorList>
    </citation>
    <scope>NUCLEOTIDE SEQUENCE [LARGE SCALE GENOMIC DNA]</scope>
    <source>
        <strain evidence="1">Houghton</strain>
    </source>
</reference>
<dbReference type="VEuPathDB" id="ToxoDB:ETH2_0612100"/>
<dbReference type="Gene3D" id="1.10.238.10">
    <property type="entry name" value="EF-hand"/>
    <property type="match status" value="2"/>
</dbReference>
<accession>U6KJL5</accession>
<dbReference type="OMA" id="EDIDYQI"/>
<reference evidence="1" key="2">
    <citation type="submission" date="2013-10" db="EMBL/GenBank/DDBJ databases">
        <authorList>
            <person name="Aslett M."/>
        </authorList>
    </citation>
    <scope>NUCLEOTIDE SEQUENCE [LARGE SCALE GENOMIC DNA]</scope>
    <source>
        <strain evidence="1">Houghton</strain>
    </source>
</reference>
<dbReference type="InterPro" id="IPR011992">
    <property type="entry name" value="EF-hand-dom_pair"/>
</dbReference>
<organism evidence="1 2">
    <name type="scientific">Eimeria tenella</name>
    <name type="common">Coccidian parasite</name>
    <dbReference type="NCBI Taxonomy" id="5802"/>
    <lineage>
        <taxon>Eukaryota</taxon>
        <taxon>Sar</taxon>
        <taxon>Alveolata</taxon>
        <taxon>Apicomplexa</taxon>
        <taxon>Conoidasida</taxon>
        <taxon>Coccidia</taxon>
        <taxon>Eucoccidiorida</taxon>
        <taxon>Eimeriorina</taxon>
        <taxon>Eimeriidae</taxon>
        <taxon>Eimeria</taxon>
    </lineage>
</organism>
<dbReference type="OrthoDB" id="429467at2759"/>
<evidence type="ECO:0000313" key="2">
    <source>
        <dbReference type="Proteomes" id="UP000030747"/>
    </source>
</evidence>